<dbReference type="Pfam" id="PF13193">
    <property type="entry name" value="AMP-binding_C"/>
    <property type="match status" value="1"/>
</dbReference>
<evidence type="ECO:0000313" key="5">
    <source>
        <dbReference type="EMBL" id="TCK27297.1"/>
    </source>
</evidence>
<evidence type="ECO:0000256" key="1">
    <source>
        <dbReference type="ARBA" id="ARBA00006432"/>
    </source>
</evidence>
<dbReference type="PANTHER" id="PTHR43201">
    <property type="entry name" value="ACYL-COA SYNTHETASE"/>
    <property type="match status" value="1"/>
</dbReference>
<dbReference type="PROSITE" id="PS00455">
    <property type="entry name" value="AMP_BINDING"/>
    <property type="match status" value="1"/>
</dbReference>
<keyword evidence="2 5" id="KW-0436">Ligase</keyword>
<dbReference type="EMBL" id="SMFZ01000001">
    <property type="protein sequence ID" value="TCK27297.1"/>
    <property type="molecule type" value="Genomic_DNA"/>
</dbReference>
<dbReference type="GO" id="GO:0031956">
    <property type="term" value="F:medium-chain fatty acid-CoA ligase activity"/>
    <property type="evidence" value="ECO:0007669"/>
    <property type="project" value="TreeGrafter"/>
</dbReference>
<feature type="domain" description="AMP-dependent synthetase/ligase" evidence="3">
    <location>
        <begin position="17"/>
        <end position="374"/>
    </location>
</feature>
<evidence type="ECO:0000313" key="6">
    <source>
        <dbReference type="Proteomes" id="UP000295560"/>
    </source>
</evidence>
<dbReference type="InterPro" id="IPR000873">
    <property type="entry name" value="AMP-dep_synth/lig_dom"/>
</dbReference>
<sequence>MLRTEYVRPVHELLAGHAAARGDRVAFADDVRSVTYAELAATTARLAGHLQRLGLGRGERVLLYLDNRVEVAESYLAVPRAGAVAVCVNPASAIDEVAHVLDDSEARVVVTDAAHLPVVRELLSTRTAREVIAVGGADGAEHDYAAMLDTPAPAPRDDLGLDDTAWMLYTSGTTGRPKGVYLTQRGCFWVVAACWAPIVGLGPDDVLLSPLPLFHSYALVLCVLGVAAVGATGRILARFSVDDVAERLAGGPEGAPTVFPGVPTMFSYLVGRRSELTAPALRLCISAGAILPAAVNERFEAAFGVPLLDGYGITETSTMVTMNWPTGSRVMGSCGLPVPGLTVRLVDPATGADVLPGDEGEIWVQGPNVTPGYHRLPDATAAAIVDGWYRTGDLARRDEHGYLRISGRTKELIIRGGENIYPAEVEDALLADGVVADAAVVGVPHEHLGEVPVAFVVARGGVPVDHDAVLDGARRRLSAFKVPARLVEVDTIPRTGSGKILRFRLREQVC</sequence>
<comment type="caution">
    <text evidence="5">The sequence shown here is derived from an EMBL/GenBank/DDBJ whole genome shotgun (WGS) entry which is preliminary data.</text>
</comment>
<dbReference type="Pfam" id="PF00501">
    <property type="entry name" value="AMP-binding"/>
    <property type="match status" value="1"/>
</dbReference>
<evidence type="ECO:0000259" key="3">
    <source>
        <dbReference type="Pfam" id="PF00501"/>
    </source>
</evidence>
<name>A0A4R1HX20_PSEEN</name>
<gene>
    <name evidence="5" type="ORF">EV378_3165</name>
</gene>
<dbReference type="GO" id="GO:0006631">
    <property type="term" value="P:fatty acid metabolic process"/>
    <property type="evidence" value="ECO:0007669"/>
    <property type="project" value="TreeGrafter"/>
</dbReference>
<dbReference type="InterPro" id="IPR042099">
    <property type="entry name" value="ANL_N_sf"/>
</dbReference>
<protein>
    <submittedName>
        <fullName evidence="5">Acyl-CoA synthetase (AMP-forming)/AMP-acid ligase II</fullName>
    </submittedName>
</protein>
<organism evidence="5 6">
    <name type="scientific">Pseudonocardia endophytica</name>
    <dbReference type="NCBI Taxonomy" id="401976"/>
    <lineage>
        <taxon>Bacteria</taxon>
        <taxon>Bacillati</taxon>
        <taxon>Actinomycetota</taxon>
        <taxon>Actinomycetes</taxon>
        <taxon>Pseudonocardiales</taxon>
        <taxon>Pseudonocardiaceae</taxon>
        <taxon>Pseudonocardia</taxon>
    </lineage>
</organism>
<dbReference type="InterPro" id="IPR025110">
    <property type="entry name" value="AMP-bd_C"/>
</dbReference>
<proteinExistence type="inferred from homology"/>
<dbReference type="SUPFAM" id="SSF56801">
    <property type="entry name" value="Acetyl-CoA synthetase-like"/>
    <property type="match status" value="1"/>
</dbReference>
<comment type="similarity">
    <text evidence="1">Belongs to the ATP-dependent AMP-binding enzyme family.</text>
</comment>
<dbReference type="InterPro" id="IPR020845">
    <property type="entry name" value="AMP-binding_CS"/>
</dbReference>
<evidence type="ECO:0000259" key="4">
    <source>
        <dbReference type="Pfam" id="PF13193"/>
    </source>
</evidence>
<dbReference type="InterPro" id="IPR045851">
    <property type="entry name" value="AMP-bd_C_sf"/>
</dbReference>
<evidence type="ECO:0000256" key="2">
    <source>
        <dbReference type="ARBA" id="ARBA00022598"/>
    </source>
</evidence>
<reference evidence="5 6" key="1">
    <citation type="submission" date="2019-03" db="EMBL/GenBank/DDBJ databases">
        <title>Sequencing the genomes of 1000 actinobacteria strains.</title>
        <authorList>
            <person name="Klenk H.-P."/>
        </authorList>
    </citation>
    <scope>NUCLEOTIDE SEQUENCE [LARGE SCALE GENOMIC DNA]</scope>
    <source>
        <strain evidence="5 6">DSM 44969</strain>
    </source>
</reference>
<dbReference type="Gene3D" id="3.30.300.30">
    <property type="match status" value="1"/>
</dbReference>
<dbReference type="AlphaFoldDB" id="A0A4R1HX20"/>
<keyword evidence="6" id="KW-1185">Reference proteome</keyword>
<dbReference type="OrthoDB" id="9803968at2"/>
<dbReference type="PANTHER" id="PTHR43201:SF5">
    <property type="entry name" value="MEDIUM-CHAIN ACYL-COA LIGASE ACSF2, MITOCHONDRIAL"/>
    <property type="match status" value="1"/>
</dbReference>
<accession>A0A4R1HX20</accession>
<dbReference type="Gene3D" id="3.40.50.12780">
    <property type="entry name" value="N-terminal domain of ligase-like"/>
    <property type="match status" value="1"/>
</dbReference>
<feature type="domain" description="AMP-binding enzyme C-terminal" evidence="4">
    <location>
        <begin position="424"/>
        <end position="499"/>
    </location>
</feature>
<dbReference type="Proteomes" id="UP000295560">
    <property type="component" value="Unassembled WGS sequence"/>
</dbReference>